<dbReference type="EMBL" id="UINC01106515">
    <property type="protein sequence ID" value="SVC71236.1"/>
    <property type="molecule type" value="Genomic_DNA"/>
</dbReference>
<proteinExistence type="predicted"/>
<accession>A0A382PDE0</accession>
<protein>
    <submittedName>
        <fullName evidence="1">Uncharacterized protein</fullName>
    </submittedName>
</protein>
<sequence length="162" mass="17772">VALLNPPESRPTVILLIAQRLAGRPDVSEGKDSLIRSLAAHGTEAKQPALDVQTNLTQSTMLGVVEESGGVVHLCSDSHDALQADSFAKFLREQVMEKRHNQEPWGSQEGARDLTNGLAWFLSLPPTELPENFAGRGTNVQTIQAQHFGERREGEENNWPIV</sequence>
<organism evidence="1">
    <name type="scientific">marine metagenome</name>
    <dbReference type="NCBI Taxonomy" id="408172"/>
    <lineage>
        <taxon>unclassified sequences</taxon>
        <taxon>metagenomes</taxon>
        <taxon>ecological metagenomes</taxon>
    </lineage>
</organism>
<gene>
    <name evidence="1" type="ORF">METZ01_LOCUS324090</name>
</gene>
<reference evidence="1" key="1">
    <citation type="submission" date="2018-05" db="EMBL/GenBank/DDBJ databases">
        <authorList>
            <person name="Lanie J.A."/>
            <person name="Ng W.-L."/>
            <person name="Kazmierczak K.M."/>
            <person name="Andrzejewski T.M."/>
            <person name="Davidsen T.M."/>
            <person name="Wayne K.J."/>
            <person name="Tettelin H."/>
            <person name="Glass J.I."/>
            <person name="Rusch D."/>
            <person name="Podicherti R."/>
            <person name="Tsui H.-C.T."/>
            <person name="Winkler M.E."/>
        </authorList>
    </citation>
    <scope>NUCLEOTIDE SEQUENCE</scope>
</reference>
<feature type="non-terminal residue" evidence="1">
    <location>
        <position position="162"/>
    </location>
</feature>
<feature type="non-terminal residue" evidence="1">
    <location>
        <position position="1"/>
    </location>
</feature>
<evidence type="ECO:0000313" key="1">
    <source>
        <dbReference type="EMBL" id="SVC71236.1"/>
    </source>
</evidence>
<dbReference type="AlphaFoldDB" id="A0A382PDE0"/>
<name>A0A382PDE0_9ZZZZ</name>